<dbReference type="Pfam" id="PF00646">
    <property type="entry name" value="F-box"/>
    <property type="match status" value="1"/>
</dbReference>
<dbReference type="SMART" id="SM00256">
    <property type="entry name" value="FBOX"/>
    <property type="match status" value="1"/>
</dbReference>
<dbReference type="EMBL" id="JAFEMO010000004">
    <property type="protein sequence ID" value="KAH7572021.1"/>
    <property type="molecule type" value="Genomic_DNA"/>
</dbReference>
<dbReference type="InterPro" id="IPR036047">
    <property type="entry name" value="F-box-like_dom_sf"/>
</dbReference>
<comment type="caution">
    <text evidence="2">The sequence shown here is derived from an EMBL/GenBank/DDBJ whole genome shotgun (WGS) entry which is preliminary data.</text>
</comment>
<evidence type="ECO:0000313" key="3">
    <source>
        <dbReference type="Proteomes" id="UP000827721"/>
    </source>
</evidence>
<dbReference type="InterPro" id="IPR050796">
    <property type="entry name" value="SCF_F-box_component"/>
</dbReference>
<dbReference type="PANTHER" id="PTHR31672:SF13">
    <property type="entry name" value="F-BOX PROTEIN CPR30-LIKE"/>
    <property type="match status" value="1"/>
</dbReference>
<dbReference type="Proteomes" id="UP000827721">
    <property type="component" value="Unassembled WGS sequence"/>
</dbReference>
<dbReference type="PANTHER" id="PTHR31672">
    <property type="entry name" value="BNACNNG10540D PROTEIN"/>
    <property type="match status" value="1"/>
</dbReference>
<sequence>MNKREVLAIEEGSKTCFTNTTKKKSELKQDPHYLSKDIVRLIMEKLPWKERVQLSLVCKSWKNLFDEIQDTEEFLPWVMCFDSGDGGATCKLSDPSTHTCYTLKKPTYGTERELLFGANICASRCGWVLLSNLIFVPSHLPCYYNKIYFLYSPFTNKIIEFPLLESDETRKATFSSNPDSPDDCSIIALSIQGGNLFIKTCNLGSKLWKTFEFNNVTNKYSIYDDVDDVDVVYAGGFFYYFFNDGKMVAFNIKQQEWKLLTVELPVTVTPYSHTIGLFVSFNGDVILRSQNLHYRWGFWRFDLLEKKWVDVGDEIREKQVIFLGSIGFDTCPSSFSVPALGNAREFAGNTDFSCCYSIFNIMRHSKYYKWLEEDKRRKKIWIRPPFPNPLRASHLLQSSSKPYPIDR</sequence>
<evidence type="ECO:0000259" key="1">
    <source>
        <dbReference type="SMART" id="SM00256"/>
    </source>
</evidence>
<protein>
    <recommendedName>
        <fullName evidence="1">F-box domain-containing protein</fullName>
    </recommendedName>
</protein>
<accession>A0ABQ8I635</accession>
<proteinExistence type="predicted"/>
<dbReference type="SUPFAM" id="SSF81383">
    <property type="entry name" value="F-box domain"/>
    <property type="match status" value="1"/>
</dbReference>
<keyword evidence="3" id="KW-1185">Reference proteome</keyword>
<evidence type="ECO:0000313" key="2">
    <source>
        <dbReference type="EMBL" id="KAH7572021.1"/>
    </source>
</evidence>
<feature type="domain" description="F-box" evidence="1">
    <location>
        <begin position="34"/>
        <end position="74"/>
    </location>
</feature>
<name>A0ABQ8I635_9ROSI</name>
<dbReference type="Gene3D" id="1.20.1280.50">
    <property type="match status" value="1"/>
</dbReference>
<dbReference type="CDD" id="cd09917">
    <property type="entry name" value="F-box_SF"/>
    <property type="match status" value="1"/>
</dbReference>
<gene>
    <name evidence="2" type="ORF">JRO89_XS04G0186700</name>
</gene>
<dbReference type="InterPro" id="IPR001810">
    <property type="entry name" value="F-box_dom"/>
</dbReference>
<dbReference type="InterPro" id="IPR005174">
    <property type="entry name" value="KIB1-4_b-propeller"/>
</dbReference>
<reference evidence="2 3" key="1">
    <citation type="submission" date="2021-02" db="EMBL/GenBank/DDBJ databases">
        <title>Plant Genome Project.</title>
        <authorList>
            <person name="Zhang R.-G."/>
        </authorList>
    </citation>
    <scope>NUCLEOTIDE SEQUENCE [LARGE SCALE GENOMIC DNA]</scope>
    <source>
        <tissue evidence="2">Leaves</tissue>
    </source>
</reference>
<organism evidence="2 3">
    <name type="scientific">Xanthoceras sorbifolium</name>
    <dbReference type="NCBI Taxonomy" id="99658"/>
    <lineage>
        <taxon>Eukaryota</taxon>
        <taxon>Viridiplantae</taxon>
        <taxon>Streptophyta</taxon>
        <taxon>Embryophyta</taxon>
        <taxon>Tracheophyta</taxon>
        <taxon>Spermatophyta</taxon>
        <taxon>Magnoliopsida</taxon>
        <taxon>eudicotyledons</taxon>
        <taxon>Gunneridae</taxon>
        <taxon>Pentapetalae</taxon>
        <taxon>rosids</taxon>
        <taxon>malvids</taxon>
        <taxon>Sapindales</taxon>
        <taxon>Sapindaceae</taxon>
        <taxon>Xanthoceroideae</taxon>
        <taxon>Xanthoceras</taxon>
    </lineage>
</organism>
<dbReference type="Pfam" id="PF03478">
    <property type="entry name" value="Beta-prop_KIB1-4"/>
    <property type="match status" value="1"/>
</dbReference>